<dbReference type="AlphaFoldDB" id="A0A814M4J1"/>
<dbReference type="Proteomes" id="UP000681722">
    <property type="component" value="Unassembled WGS sequence"/>
</dbReference>
<feature type="coiled-coil region" evidence="1">
    <location>
        <begin position="166"/>
        <end position="193"/>
    </location>
</feature>
<dbReference type="EMBL" id="CAJNOQ010004768">
    <property type="protein sequence ID" value="CAF1073153.1"/>
    <property type="molecule type" value="Genomic_DNA"/>
</dbReference>
<keyword evidence="1" id="KW-0175">Coiled coil</keyword>
<accession>A0A814M4J1</accession>
<dbReference type="OrthoDB" id="10060738at2759"/>
<evidence type="ECO:0000313" key="4">
    <source>
        <dbReference type="Proteomes" id="UP000663829"/>
    </source>
</evidence>
<dbReference type="Proteomes" id="UP000663829">
    <property type="component" value="Unassembled WGS sequence"/>
</dbReference>
<feature type="non-terminal residue" evidence="2">
    <location>
        <position position="1"/>
    </location>
</feature>
<name>A0A814M4J1_9BILA</name>
<keyword evidence="4" id="KW-1185">Reference proteome</keyword>
<reference evidence="2" key="1">
    <citation type="submission" date="2021-02" db="EMBL/GenBank/DDBJ databases">
        <authorList>
            <person name="Nowell W R."/>
        </authorList>
    </citation>
    <scope>NUCLEOTIDE SEQUENCE</scope>
</reference>
<gene>
    <name evidence="2" type="ORF">GPM918_LOCUS17381</name>
    <name evidence="3" type="ORF">SRO942_LOCUS17382</name>
</gene>
<organism evidence="2 4">
    <name type="scientific">Didymodactylos carnosus</name>
    <dbReference type="NCBI Taxonomy" id="1234261"/>
    <lineage>
        <taxon>Eukaryota</taxon>
        <taxon>Metazoa</taxon>
        <taxon>Spiralia</taxon>
        <taxon>Gnathifera</taxon>
        <taxon>Rotifera</taxon>
        <taxon>Eurotatoria</taxon>
        <taxon>Bdelloidea</taxon>
        <taxon>Philodinida</taxon>
        <taxon>Philodinidae</taxon>
        <taxon>Didymodactylos</taxon>
    </lineage>
</organism>
<comment type="caution">
    <text evidence="2">The sequence shown here is derived from an EMBL/GenBank/DDBJ whole genome shotgun (WGS) entry which is preliminary data.</text>
</comment>
<evidence type="ECO:0000313" key="2">
    <source>
        <dbReference type="EMBL" id="CAF1073153.1"/>
    </source>
</evidence>
<dbReference type="EMBL" id="CAJOBC010004769">
    <property type="protein sequence ID" value="CAF3840057.1"/>
    <property type="molecule type" value="Genomic_DNA"/>
</dbReference>
<evidence type="ECO:0000313" key="3">
    <source>
        <dbReference type="EMBL" id="CAF3840057.1"/>
    </source>
</evidence>
<evidence type="ECO:0000256" key="1">
    <source>
        <dbReference type="SAM" id="Coils"/>
    </source>
</evidence>
<sequence length="667" mass="77984">DKPGKLEVLFLGDKVAVDKHTMEGEFGTLNSGMLTIEVKNEQGRAERTVWFRVKQTSLSKSHLFEGIFNIIYSSSCGAHGRLVSEKDMATVLERVFHFTDSLLDGQMKLKDMVDLKAIFCNRNINVRDEVKKLFSHRFKANNQQGEKFNIISNENADQTIDAIKNLSDENCSLKDITENYRNLKQRFRNLTTQHLQLIKTASECPNVIQMMERAELHTTHGRRRFQELRDNLTTQFQLQERNNMILNSWIIIYGLCKPFTMKVQTLEEFVDIAKLPYFEDIPVTHMQIINDNIQLVNMWLSADETNVLDNALITMEYLSRSGVVHIHLRRLINEESKFEIEYSIDKPQTLIKDDLENPIDENAEPEKIKFILTKSEVDDHKRQLTFCNANLSEEMKSKKILLNEQLKLLTTVNNIYLKMIQLEMAGHPDYQLKQETLQLSDRTGEISRILSRMKDNQNEEIGILKRLVERQTDQLRLIHQQMEISYKLCLQHLDEYRTLTRLLQLFSNRQLMILIILLTKSTPDNRMKWNFLKKLHLKTDMNFTDDRELQLTIQSLGHYLRSLRLSDCDISVVNIQRLYDKHKIPSRSTGEYCLQKLSAFLKELLNDGKELFVERTLINGNQQYLVTLTHIDQPAEPNPLDHDLDMEIFSILVNILNPRLPSSFQIL</sequence>
<protein>
    <submittedName>
        <fullName evidence="2">Uncharacterized protein</fullName>
    </submittedName>
</protein>
<proteinExistence type="predicted"/>